<dbReference type="RefSeq" id="WP_102754343.1">
    <property type="nucleotide sequence ID" value="NZ_CP025791.1"/>
</dbReference>
<accession>A0A2K9PKU6</accession>
<evidence type="ECO:0000313" key="3">
    <source>
        <dbReference type="Proteomes" id="UP000235826"/>
    </source>
</evidence>
<keyword evidence="3" id="KW-1185">Reference proteome</keyword>
<sequence>MRIVWTQTAELSFEAEIDFILKKWTNKEATSFINLVEEVLEQLKKFPLLGRLFENDNMYLVISKQTTLIYRVLNEKTLELLLLWNNKQNPENLEKAIKNLKVKSNLLLQ</sequence>
<evidence type="ECO:0000313" key="2">
    <source>
        <dbReference type="EMBL" id="AUP77684.1"/>
    </source>
</evidence>
<dbReference type="OrthoDB" id="1098070at2"/>
<reference evidence="2 3" key="1">
    <citation type="submission" date="2018-01" db="EMBL/GenBank/DDBJ databases">
        <title>Complete genome sequence of Flavivirga eckloniae ECD14 isolated from seaweed Ecklonia cava.</title>
        <authorList>
            <person name="Lee J.H."/>
            <person name="Baik K.S."/>
            <person name="Seong C.N."/>
        </authorList>
    </citation>
    <scope>NUCLEOTIDE SEQUENCE [LARGE SCALE GENOMIC DNA]</scope>
    <source>
        <strain evidence="2 3">ECD14</strain>
    </source>
</reference>
<keyword evidence="1" id="KW-1277">Toxin-antitoxin system</keyword>
<dbReference type="EMBL" id="CP025791">
    <property type="protein sequence ID" value="AUP77684.1"/>
    <property type="molecule type" value="Genomic_DNA"/>
</dbReference>
<evidence type="ECO:0008006" key="4">
    <source>
        <dbReference type="Google" id="ProtNLM"/>
    </source>
</evidence>
<dbReference type="InterPro" id="IPR007712">
    <property type="entry name" value="RelE/ParE_toxin"/>
</dbReference>
<dbReference type="InterPro" id="IPR035093">
    <property type="entry name" value="RelE/ParE_toxin_dom_sf"/>
</dbReference>
<dbReference type="Proteomes" id="UP000235826">
    <property type="component" value="Chromosome"/>
</dbReference>
<dbReference type="AlphaFoldDB" id="A0A2K9PKU6"/>
<proteinExistence type="predicted"/>
<dbReference type="Pfam" id="PF05016">
    <property type="entry name" value="ParE_toxin"/>
    <property type="match status" value="1"/>
</dbReference>
<dbReference type="Gene3D" id="3.30.2310.20">
    <property type="entry name" value="RelE-like"/>
    <property type="match status" value="1"/>
</dbReference>
<name>A0A2K9PKU6_9FLAO</name>
<evidence type="ECO:0000256" key="1">
    <source>
        <dbReference type="ARBA" id="ARBA00022649"/>
    </source>
</evidence>
<dbReference type="KEGG" id="fek:C1H87_02715"/>
<protein>
    <recommendedName>
        <fullName evidence="4">Type II toxin-antitoxin system RelE/ParE family toxin</fullName>
    </recommendedName>
</protein>
<organism evidence="2 3">
    <name type="scientific">Flavivirga eckloniae</name>
    <dbReference type="NCBI Taxonomy" id="1803846"/>
    <lineage>
        <taxon>Bacteria</taxon>
        <taxon>Pseudomonadati</taxon>
        <taxon>Bacteroidota</taxon>
        <taxon>Flavobacteriia</taxon>
        <taxon>Flavobacteriales</taxon>
        <taxon>Flavobacteriaceae</taxon>
        <taxon>Flavivirga</taxon>
    </lineage>
</organism>
<gene>
    <name evidence="2" type="ORF">C1H87_02715</name>
</gene>